<sequence>MFEECDIDDDFDDINVMVDEAMENVEGDTVNAGGAVNTTTIRVSAASVSVTTASVSISTAKPRTSPTTTTTAFEDEDLTISQTLVKMRSKKAKEKGVAFRDIQMDEDLAKRMHKEEMTEFKKRQSEIAATEEASQAAIKAAINQELDDIQAMIKVDVNSFVPMDSEVVKDSKKKDDGSSKQAGSRKKRTGSKLKPKSSNKLKVMKEQESTKDEQEKKELKLCLKIVQDKDIAINYETLVVKSPIVDWETQLLGSDLQGEDLSY</sequence>
<gene>
    <name evidence="2" type="ORF">Tci_452635</name>
</gene>
<accession>A0A699HTP5</accession>
<comment type="caution">
    <text evidence="2">The sequence shown here is derived from an EMBL/GenBank/DDBJ whole genome shotgun (WGS) entry which is preliminary data.</text>
</comment>
<organism evidence="2">
    <name type="scientific">Tanacetum cinerariifolium</name>
    <name type="common">Dalmatian daisy</name>
    <name type="synonym">Chrysanthemum cinerariifolium</name>
    <dbReference type="NCBI Taxonomy" id="118510"/>
    <lineage>
        <taxon>Eukaryota</taxon>
        <taxon>Viridiplantae</taxon>
        <taxon>Streptophyta</taxon>
        <taxon>Embryophyta</taxon>
        <taxon>Tracheophyta</taxon>
        <taxon>Spermatophyta</taxon>
        <taxon>Magnoliopsida</taxon>
        <taxon>eudicotyledons</taxon>
        <taxon>Gunneridae</taxon>
        <taxon>Pentapetalae</taxon>
        <taxon>asterids</taxon>
        <taxon>campanulids</taxon>
        <taxon>Asterales</taxon>
        <taxon>Asteraceae</taxon>
        <taxon>Asteroideae</taxon>
        <taxon>Anthemideae</taxon>
        <taxon>Anthemidinae</taxon>
        <taxon>Tanacetum</taxon>
    </lineage>
</organism>
<feature type="region of interest" description="Disordered" evidence="1">
    <location>
        <begin position="166"/>
        <end position="211"/>
    </location>
</feature>
<protein>
    <submittedName>
        <fullName evidence="2">Uncharacterized protein</fullName>
    </submittedName>
</protein>
<dbReference type="EMBL" id="BKCJ010211503">
    <property type="protein sequence ID" value="GEY80661.1"/>
    <property type="molecule type" value="Genomic_DNA"/>
</dbReference>
<reference evidence="2" key="1">
    <citation type="journal article" date="2019" name="Sci. Rep.">
        <title>Draft genome of Tanacetum cinerariifolium, the natural source of mosquito coil.</title>
        <authorList>
            <person name="Yamashiro T."/>
            <person name="Shiraishi A."/>
            <person name="Satake H."/>
            <person name="Nakayama K."/>
        </authorList>
    </citation>
    <scope>NUCLEOTIDE SEQUENCE</scope>
</reference>
<evidence type="ECO:0000313" key="2">
    <source>
        <dbReference type="EMBL" id="GEY80661.1"/>
    </source>
</evidence>
<dbReference type="AlphaFoldDB" id="A0A699HTP5"/>
<proteinExistence type="predicted"/>
<evidence type="ECO:0000256" key="1">
    <source>
        <dbReference type="SAM" id="MobiDB-lite"/>
    </source>
</evidence>
<feature type="compositionally biased region" description="Basic residues" evidence="1">
    <location>
        <begin position="183"/>
        <end position="199"/>
    </location>
</feature>
<feature type="compositionally biased region" description="Basic and acidic residues" evidence="1">
    <location>
        <begin position="166"/>
        <end position="178"/>
    </location>
</feature>
<name>A0A699HTP5_TANCI</name>